<sequence length="258" mass="29668">MLTYAKKNICRFYARYKAPKTYPDKISLNISDLLSKPIALNIAIIDDEEFVYKDAILSKGHKITQYDSYFTKKPRKDNLIPIDLSKFDIILCDINGVDAGVYSGSDGLSVMSDIREKHPLHVIAAYTGSPGSIYKRESFKTDMLDKIFSRDWEVDDFLLNLQRLTDIFIKPKDRWNFIKKRLNYLGVDEEKIDKVRIVFSENILYGKMLNEKFKFSPEESYITVSDSENRINISDLTNYGITAVKIGSLLKPVFTGTP</sequence>
<evidence type="ECO:0008006" key="3">
    <source>
        <dbReference type="Google" id="ProtNLM"/>
    </source>
</evidence>
<dbReference type="AlphaFoldDB" id="A0A5E7EPF7"/>
<evidence type="ECO:0000313" key="1">
    <source>
        <dbReference type="EMBL" id="VVO29061.1"/>
    </source>
</evidence>
<accession>A0A5E7EPF7</accession>
<reference evidence="1 2" key="1">
    <citation type="submission" date="2019-09" db="EMBL/GenBank/DDBJ databases">
        <authorList>
            <person name="Chandra G."/>
            <person name="Truman W A."/>
        </authorList>
    </citation>
    <scope>NUCLEOTIDE SEQUENCE [LARGE SCALE GENOMIC DNA]</scope>
    <source>
        <strain evidence="1">PS833</strain>
    </source>
</reference>
<protein>
    <recommendedName>
        <fullName evidence="3">Response regulatory domain-containing protein</fullName>
    </recommendedName>
</protein>
<dbReference type="EMBL" id="CABVHU010000014">
    <property type="protein sequence ID" value="VVO29061.1"/>
    <property type="molecule type" value="Genomic_DNA"/>
</dbReference>
<gene>
    <name evidence="1" type="ORF">PS833_04842</name>
</gene>
<name>A0A5E7EPF7_PSEFL</name>
<proteinExistence type="predicted"/>
<dbReference type="Proteomes" id="UP000409037">
    <property type="component" value="Unassembled WGS sequence"/>
</dbReference>
<organism evidence="1 2">
    <name type="scientific">Pseudomonas fluorescens</name>
    <dbReference type="NCBI Taxonomy" id="294"/>
    <lineage>
        <taxon>Bacteria</taxon>
        <taxon>Pseudomonadati</taxon>
        <taxon>Pseudomonadota</taxon>
        <taxon>Gammaproteobacteria</taxon>
        <taxon>Pseudomonadales</taxon>
        <taxon>Pseudomonadaceae</taxon>
        <taxon>Pseudomonas</taxon>
    </lineage>
</organism>
<evidence type="ECO:0000313" key="2">
    <source>
        <dbReference type="Proteomes" id="UP000409037"/>
    </source>
</evidence>
<dbReference type="RefSeq" id="WP_150800084.1">
    <property type="nucleotide sequence ID" value="NZ_CABVHU010000014.1"/>
</dbReference>